<evidence type="ECO:0000259" key="2">
    <source>
        <dbReference type="PROSITE" id="PS50181"/>
    </source>
</evidence>
<dbReference type="InterPro" id="IPR050942">
    <property type="entry name" value="F-box_BR-signaling"/>
</dbReference>
<dbReference type="Pfam" id="PF03478">
    <property type="entry name" value="Beta-prop_KIB1-4"/>
    <property type="match status" value="1"/>
</dbReference>
<dbReference type="OMA" id="LGCANDI"/>
<organism evidence="3 4">
    <name type="scientific">Rosa chinensis</name>
    <name type="common">China rose</name>
    <dbReference type="NCBI Taxonomy" id="74649"/>
    <lineage>
        <taxon>Eukaryota</taxon>
        <taxon>Viridiplantae</taxon>
        <taxon>Streptophyta</taxon>
        <taxon>Embryophyta</taxon>
        <taxon>Tracheophyta</taxon>
        <taxon>Spermatophyta</taxon>
        <taxon>Magnoliopsida</taxon>
        <taxon>eudicotyledons</taxon>
        <taxon>Gunneridae</taxon>
        <taxon>Pentapetalae</taxon>
        <taxon>rosids</taxon>
        <taxon>fabids</taxon>
        <taxon>Rosales</taxon>
        <taxon>Rosaceae</taxon>
        <taxon>Rosoideae</taxon>
        <taxon>Rosoideae incertae sedis</taxon>
        <taxon>Rosa</taxon>
    </lineage>
</organism>
<dbReference type="PROSITE" id="PS50181">
    <property type="entry name" value="FBOX"/>
    <property type="match status" value="1"/>
</dbReference>
<sequence length="496" mass="55962">MEFMIKTVLVCGCLVFGGVVIKRLFRHKPCWETLPDDIMEVIVPHLSVRDRIRLSLVCKPWSSVPMCKDIPSSPHKLPWLVLPQPESQALTCNDTSLSFYDLHDGKFVKLELPEPVRGAWFRGSSKGWLIMIKESEQNTTTFLVNPISGVQHQLPSLRTIPSFQKFVETKKWKRYGAFAFFNCLVLSTSDIHSDECVVAAALGCANDILGLCRPGDKEWNIFRLLDADEALTDVLFCSGKLYALVVSNNKSGVVSTARTLNFGDHSVELKLIYNANINFHTNSEYHGNYEIYVQGYVDSYLIESATNKEVLLIHQRLDVFSSIGDNNNGENGGGGNHEEEEEEVEVEVEGNDGGDDANEEWNNLGGNGGDIGDWAINIVEEDDHYLRTYLRTSGFDVYRIDPQNDNFEMVQSLGDKLLFLSNAGSFSLRASDIKIKDFRGNCICFATNNFMSLHSLETYTCREIGVFDLNARRMRRPFPSVEVSNRSQLCWFTPML</sequence>
<dbReference type="Pfam" id="PF12937">
    <property type="entry name" value="F-box-like"/>
    <property type="match status" value="1"/>
</dbReference>
<accession>A0A2P6QIB7</accession>
<name>A0A2P6QIB7_ROSCH</name>
<dbReference type="EMBL" id="PDCK01000043">
    <property type="protein sequence ID" value="PRQ33927.1"/>
    <property type="molecule type" value="Genomic_DNA"/>
</dbReference>
<dbReference type="Gramene" id="PRQ33927">
    <property type="protein sequence ID" value="PRQ33927"/>
    <property type="gene ID" value="RchiOBHm_Chr5g0063131"/>
</dbReference>
<feature type="domain" description="F-box" evidence="2">
    <location>
        <begin position="28"/>
        <end position="64"/>
    </location>
</feature>
<dbReference type="Proteomes" id="UP000238479">
    <property type="component" value="Chromosome 5"/>
</dbReference>
<evidence type="ECO:0000256" key="1">
    <source>
        <dbReference type="SAM" id="MobiDB-lite"/>
    </source>
</evidence>
<evidence type="ECO:0000313" key="4">
    <source>
        <dbReference type="Proteomes" id="UP000238479"/>
    </source>
</evidence>
<dbReference type="CDD" id="cd09917">
    <property type="entry name" value="F-box_SF"/>
    <property type="match status" value="1"/>
</dbReference>
<keyword evidence="4" id="KW-1185">Reference proteome</keyword>
<dbReference type="InterPro" id="IPR036047">
    <property type="entry name" value="F-box-like_dom_sf"/>
</dbReference>
<gene>
    <name evidence="3" type="ORF">RchiOBHm_Chr5g0063131</name>
</gene>
<dbReference type="PANTHER" id="PTHR44259">
    <property type="entry name" value="OS07G0183000 PROTEIN-RELATED"/>
    <property type="match status" value="1"/>
</dbReference>
<dbReference type="AlphaFoldDB" id="A0A2P6QIB7"/>
<dbReference type="InterPro" id="IPR001810">
    <property type="entry name" value="F-box_dom"/>
</dbReference>
<comment type="caution">
    <text evidence="3">The sequence shown here is derived from an EMBL/GenBank/DDBJ whole genome shotgun (WGS) entry which is preliminary data.</text>
</comment>
<protein>
    <submittedName>
        <fullName evidence="3">Putative F-box domain-containing protein</fullName>
    </submittedName>
</protein>
<reference evidence="3 4" key="1">
    <citation type="journal article" date="2018" name="Nat. Genet.">
        <title>The Rosa genome provides new insights in the design of modern roses.</title>
        <authorList>
            <person name="Bendahmane M."/>
        </authorList>
    </citation>
    <scope>NUCLEOTIDE SEQUENCE [LARGE SCALE GENOMIC DNA]</scope>
    <source>
        <strain evidence="4">cv. Old Blush</strain>
    </source>
</reference>
<feature type="region of interest" description="Disordered" evidence="1">
    <location>
        <begin position="324"/>
        <end position="358"/>
    </location>
</feature>
<dbReference type="PANTHER" id="PTHR44259:SF114">
    <property type="entry name" value="OS06G0707300 PROTEIN"/>
    <property type="match status" value="1"/>
</dbReference>
<evidence type="ECO:0000313" key="3">
    <source>
        <dbReference type="EMBL" id="PRQ33927.1"/>
    </source>
</evidence>
<dbReference type="InterPro" id="IPR005174">
    <property type="entry name" value="KIB1-4_b-propeller"/>
</dbReference>
<dbReference type="Gene3D" id="1.20.1280.50">
    <property type="match status" value="1"/>
</dbReference>
<dbReference type="SUPFAM" id="SSF81383">
    <property type="entry name" value="F-box domain"/>
    <property type="match status" value="1"/>
</dbReference>
<proteinExistence type="predicted"/>
<feature type="compositionally biased region" description="Acidic residues" evidence="1">
    <location>
        <begin position="338"/>
        <end position="358"/>
    </location>
</feature>